<reference evidence="8" key="1">
    <citation type="submission" date="2020-04" db="EMBL/GenBank/DDBJ databases">
        <authorList>
            <person name="Chiriac C."/>
            <person name="Salcher M."/>
            <person name="Ghai R."/>
            <person name="Kavagutti S V."/>
        </authorList>
    </citation>
    <scope>NUCLEOTIDE SEQUENCE</scope>
</reference>
<dbReference type="PROSITE" id="PS00903">
    <property type="entry name" value="CYT_DCMP_DEAMINASES_1"/>
    <property type="match status" value="1"/>
</dbReference>
<keyword evidence="3" id="KW-0378">Hydrolase</keyword>
<protein>
    <submittedName>
        <fullName evidence="8">ComEB Deoxycytidylate deaminase</fullName>
    </submittedName>
</protein>
<dbReference type="SUPFAM" id="SSF53927">
    <property type="entry name" value="Cytidine deaminase-like"/>
    <property type="match status" value="1"/>
</dbReference>
<dbReference type="PANTHER" id="PTHR11086:SF18">
    <property type="entry name" value="DEOXYCYTIDYLATE DEAMINASE"/>
    <property type="match status" value="1"/>
</dbReference>
<keyword evidence="4 6" id="KW-0862">Zinc</keyword>
<organism evidence="8">
    <name type="scientific">uncultured Caudovirales phage</name>
    <dbReference type="NCBI Taxonomy" id="2100421"/>
    <lineage>
        <taxon>Viruses</taxon>
        <taxon>Duplodnaviria</taxon>
        <taxon>Heunggongvirae</taxon>
        <taxon>Uroviricota</taxon>
        <taxon>Caudoviricetes</taxon>
        <taxon>Peduoviridae</taxon>
        <taxon>Maltschvirus</taxon>
        <taxon>Maltschvirus maltsch</taxon>
    </lineage>
</organism>
<dbReference type="InterPro" id="IPR015517">
    <property type="entry name" value="dCMP_deaminase-rel"/>
</dbReference>
<dbReference type="PROSITE" id="PS51747">
    <property type="entry name" value="CYT_DCMP_DEAMINASES_2"/>
    <property type="match status" value="1"/>
</dbReference>
<dbReference type="GO" id="GO:0004132">
    <property type="term" value="F:dCMP deaminase activity"/>
    <property type="evidence" value="ECO:0007669"/>
    <property type="project" value="InterPro"/>
</dbReference>
<dbReference type="InterPro" id="IPR002125">
    <property type="entry name" value="CMP_dCMP_dom"/>
</dbReference>
<dbReference type="InterPro" id="IPR016473">
    <property type="entry name" value="dCMP_deaminase"/>
</dbReference>
<dbReference type="GO" id="GO:0006220">
    <property type="term" value="P:pyrimidine nucleotide metabolic process"/>
    <property type="evidence" value="ECO:0007669"/>
    <property type="project" value="InterPro"/>
</dbReference>
<feature type="binding site" evidence="6">
    <location>
        <position position="95"/>
    </location>
    <ligand>
        <name>Zn(2+)</name>
        <dbReference type="ChEBI" id="CHEBI:29105"/>
        <note>catalytic</note>
    </ligand>
</feature>
<feature type="domain" description="CMP/dCMP-type deaminase" evidence="7">
    <location>
        <begin position="7"/>
        <end position="128"/>
    </location>
</feature>
<dbReference type="GO" id="GO:0008270">
    <property type="term" value="F:zinc ion binding"/>
    <property type="evidence" value="ECO:0007669"/>
    <property type="project" value="InterPro"/>
</dbReference>
<sequence length="145" mass="16027">MSAFTPEWERRFLALAEHIGHWSKDPSTRVGAVIVRPDKTIASVGYNGFPRGAEDLYTSRDVKLLRMVHAELNAILSAREPLHGYSIFISPLFPCANCAAAIIQSGIKCVVAKMGAQRPEWQASFDAAKELFIEADVSSTVYLME</sequence>
<name>A0A6J5KUP7_9CAUD</name>
<evidence type="ECO:0000259" key="7">
    <source>
        <dbReference type="PROSITE" id="PS51747"/>
    </source>
</evidence>
<comment type="similarity">
    <text evidence="1">Belongs to the cytidine and deoxycytidylate deaminase family.</text>
</comment>
<evidence type="ECO:0000256" key="5">
    <source>
        <dbReference type="PIRSR" id="PIRSR006019-1"/>
    </source>
</evidence>
<dbReference type="EMBL" id="LR796185">
    <property type="protein sequence ID" value="CAB4124855.1"/>
    <property type="molecule type" value="Genomic_DNA"/>
</dbReference>
<proteinExistence type="inferred from homology"/>
<gene>
    <name evidence="8" type="ORF">UFOVP55_34</name>
</gene>
<dbReference type="InterPro" id="IPR016192">
    <property type="entry name" value="APOBEC/CMP_deaminase_Zn-bd"/>
</dbReference>
<dbReference type="PANTHER" id="PTHR11086">
    <property type="entry name" value="DEOXYCYTIDYLATE DEAMINASE-RELATED"/>
    <property type="match status" value="1"/>
</dbReference>
<evidence type="ECO:0000256" key="3">
    <source>
        <dbReference type="ARBA" id="ARBA00022801"/>
    </source>
</evidence>
<feature type="binding site" evidence="6">
    <location>
        <position position="69"/>
    </location>
    <ligand>
        <name>Zn(2+)</name>
        <dbReference type="ChEBI" id="CHEBI:29105"/>
        <note>catalytic</note>
    </ligand>
</feature>
<dbReference type="Pfam" id="PF00383">
    <property type="entry name" value="dCMP_cyt_deam_1"/>
    <property type="match status" value="1"/>
</dbReference>
<dbReference type="Gene3D" id="3.40.140.10">
    <property type="entry name" value="Cytidine Deaminase, domain 2"/>
    <property type="match status" value="1"/>
</dbReference>
<evidence type="ECO:0000313" key="8">
    <source>
        <dbReference type="EMBL" id="CAB4124855.1"/>
    </source>
</evidence>
<evidence type="ECO:0000256" key="6">
    <source>
        <dbReference type="PIRSR" id="PIRSR006019-2"/>
    </source>
</evidence>
<comment type="cofactor">
    <cofactor evidence="6">
        <name>Zn(2+)</name>
        <dbReference type="ChEBI" id="CHEBI:29105"/>
    </cofactor>
</comment>
<keyword evidence="2 6" id="KW-0479">Metal-binding</keyword>
<evidence type="ECO:0000256" key="1">
    <source>
        <dbReference type="ARBA" id="ARBA00006576"/>
    </source>
</evidence>
<feature type="active site" description="Proton donor" evidence="5">
    <location>
        <position position="71"/>
    </location>
</feature>
<accession>A0A6J5KUP7</accession>
<dbReference type="PIRSF" id="PIRSF006019">
    <property type="entry name" value="dCMP_deaminase"/>
    <property type="match status" value="1"/>
</dbReference>
<evidence type="ECO:0000256" key="4">
    <source>
        <dbReference type="ARBA" id="ARBA00022833"/>
    </source>
</evidence>
<evidence type="ECO:0000256" key="2">
    <source>
        <dbReference type="ARBA" id="ARBA00022723"/>
    </source>
</evidence>
<dbReference type="InterPro" id="IPR016193">
    <property type="entry name" value="Cytidine_deaminase-like"/>
</dbReference>
<feature type="binding site" evidence="6">
    <location>
        <position position="98"/>
    </location>
    <ligand>
        <name>Zn(2+)</name>
        <dbReference type="ChEBI" id="CHEBI:29105"/>
        <note>catalytic</note>
    </ligand>
</feature>